<keyword evidence="2" id="KW-1185">Reference proteome</keyword>
<sequence length="156" mass="17533">MDDEQETYKLWKIRVSISVYREAVRSSTNISYVCEKCTPVGESTRLASSINNGELGNFSMDFTTSPPPSATTSSSGDGHTKGMFVRVYRAILRMLPTAPAVRSVVLDFERATWVATRKVLPTVSIRGCAFHWGQAVWRKCQKLGLQVIVYFLSQFR</sequence>
<organism evidence="1 2">
    <name type="scientific">Mytilus edulis</name>
    <name type="common">Blue mussel</name>
    <dbReference type="NCBI Taxonomy" id="6550"/>
    <lineage>
        <taxon>Eukaryota</taxon>
        <taxon>Metazoa</taxon>
        <taxon>Spiralia</taxon>
        <taxon>Lophotrochozoa</taxon>
        <taxon>Mollusca</taxon>
        <taxon>Bivalvia</taxon>
        <taxon>Autobranchia</taxon>
        <taxon>Pteriomorphia</taxon>
        <taxon>Mytilida</taxon>
        <taxon>Mytiloidea</taxon>
        <taxon>Mytilidae</taxon>
        <taxon>Mytilinae</taxon>
        <taxon>Mytilus</taxon>
    </lineage>
</organism>
<dbReference type="OrthoDB" id="6147086at2759"/>
<evidence type="ECO:0008006" key="3">
    <source>
        <dbReference type="Google" id="ProtNLM"/>
    </source>
</evidence>
<comment type="caution">
    <text evidence="1">The sequence shown here is derived from an EMBL/GenBank/DDBJ whole genome shotgun (WGS) entry which is preliminary data.</text>
</comment>
<proteinExistence type="predicted"/>
<dbReference type="Proteomes" id="UP000683360">
    <property type="component" value="Unassembled WGS sequence"/>
</dbReference>
<reference evidence="1" key="1">
    <citation type="submission" date="2021-03" db="EMBL/GenBank/DDBJ databases">
        <authorList>
            <person name="Bekaert M."/>
        </authorList>
    </citation>
    <scope>NUCLEOTIDE SEQUENCE</scope>
</reference>
<dbReference type="EMBL" id="CAJPWZ010000470">
    <property type="protein sequence ID" value="CAG2194182.1"/>
    <property type="molecule type" value="Genomic_DNA"/>
</dbReference>
<protein>
    <recommendedName>
        <fullName evidence="3">MULE transposase domain-containing protein</fullName>
    </recommendedName>
</protein>
<gene>
    <name evidence="1" type="ORF">MEDL_9198</name>
</gene>
<evidence type="ECO:0000313" key="1">
    <source>
        <dbReference type="EMBL" id="CAG2194182.1"/>
    </source>
</evidence>
<accession>A0A8S3QC11</accession>
<evidence type="ECO:0000313" key="2">
    <source>
        <dbReference type="Proteomes" id="UP000683360"/>
    </source>
</evidence>
<dbReference type="AlphaFoldDB" id="A0A8S3QC11"/>
<name>A0A8S3QC11_MYTED</name>